<keyword evidence="2" id="KW-1185">Reference proteome</keyword>
<evidence type="ECO:0000313" key="1">
    <source>
        <dbReference type="EMBL" id="EFH56204.1"/>
    </source>
</evidence>
<protein>
    <submittedName>
        <fullName evidence="1">Expressed protein</fullName>
    </submittedName>
</protein>
<dbReference type="KEGG" id="aly:9317856"/>
<dbReference type="EMBL" id="GL348716">
    <property type="protein sequence ID" value="EFH56204.1"/>
    <property type="molecule type" value="Genomic_DNA"/>
</dbReference>
<proteinExistence type="predicted"/>
<dbReference type="AlphaFoldDB" id="D7LHA0"/>
<dbReference type="HOGENOM" id="CLU_2088130_0_0_1"/>
<name>D7LHA0_ARALL</name>
<gene>
    <name evidence="1" type="ORF">ARALYDRAFT_345962</name>
</gene>
<dbReference type="OrthoDB" id="10481283at2759"/>
<sequence length="117" mass="12500">MELYQSPAVRAQQFGRSFDIITKDANSVHAQTGANVAFAAIAENDRRVSHATPPGMVDILSRRGFAPTEPVSRYGVAESDLHLTTMAANELTELAEQAETAVTAITAELAGRNANND</sequence>
<dbReference type="Gramene" id="fgenesh1_pg.C_scaffold_4002304">
    <property type="protein sequence ID" value="fgenesh1_pg.C_scaffold_4002304"/>
    <property type="gene ID" value="fgenesh1_pg.C_scaffold_4002304"/>
</dbReference>
<dbReference type="Proteomes" id="UP000008694">
    <property type="component" value="Unassembled WGS sequence"/>
</dbReference>
<organism evidence="2">
    <name type="scientific">Arabidopsis lyrata subsp. lyrata</name>
    <name type="common">Lyre-leaved rock-cress</name>
    <dbReference type="NCBI Taxonomy" id="81972"/>
    <lineage>
        <taxon>Eukaryota</taxon>
        <taxon>Viridiplantae</taxon>
        <taxon>Streptophyta</taxon>
        <taxon>Embryophyta</taxon>
        <taxon>Tracheophyta</taxon>
        <taxon>Spermatophyta</taxon>
        <taxon>Magnoliopsida</taxon>
        <taxon>eudicotyledons</taxon>
        <taxon>Gunneridae</taxon>
        <taxon>Pentapetalae</taxon>
        <taxon>rosids</taxon>
        <taxon>malvids</taxon>
        <taxon>Brassicales</taxon>
        <taxon>Brassicaceae</taxon>
        <taxon>Camelineae</taxon>
        <taxon>Arabidopsis</taxon>
    </lineage>
</organism>
<accession>D7LHA0</accession>
<evidence type="ECO:0000313" key="2">
    <source>
        <dbReference type="Proteomes" id="UP000008694"/>
    </source>
</evidence>
<reference evidence="2" key="1">
    <citation type="journal article" date="2011" name="Nat. Genet.">
        <title>The Arabidopsis lyrata genome sequence and the basis of rapid genome size change.</title>
        <authorList>
            <person name="Hu T.T."/>
            <person name="Pattyn P."/>
            <person name="Bakker E.G."/>
            <person name="Cao J."/>
            <person name="Cheng J.-F."/>
            <person name="Clark R.M."/>
            <person name="Fahlgren N."/>
            <person name="Fawcett J.A."/>
            <person name="Grimwood J."/>
            <person name="Gundlach H."/>
            <person name="Haberer G."/>
            <person name="Hollister J.D."/>
            <person name="Ossowski S."/>
            <person name="Ottilar R.P."/>
            <person name="Salamov A.A."/>
            <person name="Schneeberger K."/>
            <person name="Spannagl M."/>
            <person name="Wang X."/>
            <person name="Yang L."/>
            <person name="Nasrallah M.E."/>
            <person name="Bergelson J."/>
            <person name="Carrington J.C."/>
            <person name="Gaut B.S."/>
            <person name="Schmutz J."/>
            <person name="Mayer K.F.X."/>
            <person name="Van de Peer Y."/>
            <person name="Grigoriev I.V."/>
            <person name="Nordborg M."/>
            <person name="Weigel D."/>
            <person name="Guo Y.-L."/>
        </authorList>
    </citation>
    <scope>NUCLEOTIDE SEQUENCE [LARGE SCALE GENOMIC DNA]</scope>
    <source>
        <strain evidence="2">cv. MN47</strain>
    </source>
</reference>